<dbReference type="Proteomes" id="UP001154282">
    <property type="component" value="Unassembled WGS sequence"/>
</dbReference>
<evidence type="ECO:0000256" key="1">
    <source>
        <dbReference type="SAM" id="SignalP"/>
    </source>
</evidence>
<protein>
    <recommendedName>
        <fullName evidence="4">Lecithin-cholesterol acyltransferase-like 1</fullName>
    </recommendedName>
</protein>
<sequence>MNTGTSSPALLLLAIMILPYQATAAGAGGLHPLVLVPGAGGNQLEARLTAGYQPSSLICSFYPVLKQKGGWFRLWFDPTVLLSTFTRCFSERMMLHYDKESDDFRNTPGVETRVCNFGSTESLLCLDPSLNQVWKNRGITAYMAPLVNTLEEMGYVDGETLFGAPYDFRYGLAAEGHPCRVGSKYLSDLKALIEKASTDNDRKPVIILSHSLGGLFVLQLLTRSSPSWARQFVKHFIALSAPWAGAVDEMLTFASGNTLGVPLVDPLLVRGEQRSAESNLWLLPNPKLFGRRPLVVTPNANYSAFEIEEFLDGIGYPEGVYPYRTRIKPLVEEIDTVEPPPVPITCVIGTGVDTAEVLVFENGFGDDRRPDVVYGDGDGTVNLESLLALETLWSNQSVKVIRVSGISHTSVLTDETSIREIVGEISSVNSYALSEK</sequence>
<evidence type="ECO:0008006" key="4">
    <source>
        <dbReference type="Google" id="ProtNLM"/>
    </source>
</evidence>
<accession>A0AAV0P012</accession>
<dbReference type="GO" id="GO:0008374">
    <property type="term" value="F:O-acyltransferase activity"/>
    <property type="evidence" value="ECO:0007669"/>
    <property type="project" value="InterPro"/>
</dbReference>
<gene>
    <name evidence="2" type="ORF">LITE_LOCUS36199</name>
</gene>
<dbReference type="Gene3D" id="3.40.50.1820">
    <property type="entry name" value="alpha/beta hydrolase"/>
    <property type="match status" value="1"/>
</dbReference>
<keyword evidence="3" id="KW-1185">Reference proteome</keyword>
<feature type="chain" id="PRO_5043987277" description="Lecithin-cholesterol acyltransferase-like 1" evidence="1">
    <location>
        <begin position="25"/>
        <end position="436"/>
    </location>
</feature>
<evidence type="ECO:0000313" key="2">
    <source>
        <dbReference type="EMBL" id="CAI0464473.1"/>
    </source>
</evidence>
<dbReference type="GO" id="GO:0006629">
    <property type="term" value="P:lipid metabolic process"/>
    <property type="evidence" value="ECO:0007669"/>
    <property type="project" value="InterPro"/>
</dbReference>
<dbReference type="SUPFAM" id="SSF53474">
    <property type="entry name" value="alpha/beta-Hydrolases"/>
    <property type="match status" value="1"/>
</dbReference>
<keyword evidence="1" id="KW-0732">Signal</keyword>
<dbReference type="InterPro" id="IPR003386">
    <property type="entry name" value="LACT/PDAT_acylTrfase"/>
</dbReference>
<proteinExistence type="predicted"/>
<reference evidence="2" key="1">
    <citation type="submission" date="2022-08" db="EMBL/GenBank/DDBJ databases">
        <authorList>
            <person name="Gutierrez-Valencia J."/>
        </authorList>
    </citation>
    <scope>NUCLEOTIDE SEQUENCE</scope>
</reference>
<comment type="caution">
    <text evidence="2">The sequence shown here is derived from an EMBL/GenBank/DDBJ whole genome shotgun (WGS) entry which is preliminary data.</text>
</comment>
<evidence type="ECO:0000313" key="3">
    <source>
        <dbReference type="Proteomes" id="UP001154282"/>
    </source>
</evidence>
<dbReference type="InterPro" id="IPR029058">
    <property type="entry name" value="AB_hydrolase_fold"/>
</dbReference>
<name>A0AAV0P012_9ROSI</name>
<feature type="signal peptide" evidence="1">
    <location>
        <begin position="1"/>
        <end position="24"/>
    </location>
</feature>
<dbReference type="PANTHER" id="PTHR11440">
    <property type="entry name" value="LECITHIN-CHOLESTEROL ACYLTRANSFERASE-RELATED"/>
    <property type="match status" value="1"/>
</dbReference>
<dbReference type="EMBL" id="CAMGYJ010000008">
    <property type="protein sequence ID" value="CAI0464473.1"/>
    <property type="molecule type" value="Genomic_DNA"/>
</dbReference>
<organism evidence="2 3">
    <name type="scientific">Linum tenue</name>
    <dbReference type="NCBI Taxonomy" id="586396"/>
    <lineage>
        <taxon>Eukaryota</taxon>
        <taxon>Viridiplantae</taxon>
        <taxon>Streptophyta</taxon>
        <taxon>Embryophyta</taxon>
        <taxon>Tracheophyta</taxon>
        <taxon>Spermatophyta</taxon>
        <taxon>Magnoliopsida</taxon>
        <taxon>eudicotyledons</taxon>
        <taxon>Gunneridae</taxon>
        <taxon>Pentapetalae</taxon>
        <taxon>rosids</taxon>
        <taxon>fabids</taxon>
        <taxon>Malpighiales</taxon>
        <taxon>Linaceae</taxon>
        <taxon>Linum</taxon>
    </lineage>
</organism>
<dbReference type="AlphaFoldDB" id="A0AAV0P012"/>
<dbReference type="Pfam" id="PF02450">
    <property type="entry name" value="LCAT"/>
    <property type="match status" value="2"/>
</dbReference>